<dbReference type="InterPro" id="IPR038440">
    <property type="entry name" value="FimV_C_sf"/>
</dbReference>
<dbReference type="CDD" id="cd00118">
    <property type="entry name" value="LysM"/>
    <property type="match status" value="1"/>
</dbReference>
<dbReference type="InterPro" id="IPR020012">
    <property type="entry name" value="LysM_FimV"/>
</dbReference>
<evidence type="ECO:0000256" key="1">
    <source>
        <dbReference type="SAM" id="Coils"/>
    </source>
</evidence>
<dbReference type="Gene3D" id="3.10.350.10">
    <property type="entry name" value="LysM domain"/>
    <property type="match status" value="1"/>
</dbReference>
<dbReference type="Pfam" id="PF25800">
    <property type="entry name" value="FimV_N"/>
    <property type="match status" value="1"/>
</dbReference>
<evidence type="ECO:0000256" key="2">
    <source>
        <dbReference type="SAM" id="MobiDB-lite"/>
    </source>
</evidence>
<protein>
    <recommendedName>
        <fullName evidence="3">FimV N-terminal domain-containing protein</fullName>
    </recommendedName>
</protein>
<evidence type="ECO:0000313" key="4">
    <source>
        <dbReference type="EMBL" id="MCQ8895860.1"/>
    </source>
</evidence>
<dbReference type="Gene3D" id="1.20.58.2200">
    <property type="match status" value="1"/>
</dbReference>
<accession>A0ABT1WEA8</accession>
<reference evidence="4 5" key="1">
    <citation type="submission" date="2022-07" db="EMBL/GenBank/DDBJ databases">
        <authorList>
            <person name="Xamxidin M."/>
            <person name="Wu M."/>
        </authorList>
    </citation>
    <scope>NUCLEOTIDE SEQUENCE [LARGE SCALE GENOMIC DNA]</scope>
    <source>
        <strain evidence="4 5">NBRC 111650</strain>
    </source>
</reference>
<feature type="compositionally biased region" description="Low complexity" evidence="2">
    <location>
        <begin position="378"/>
        <end position="388"/>
    </location>
</feature>
<feature type="region of interest" description="Disordered" evidence="2">
    <location>
        <begin position="126"/>
        <end position="162"/>
    </location>
</feature>
<feature type="region of interest" description="Disordered" evidence="2">
    <location>
        <begin position="353"/>
        <end position="407"/>
    </location>
</feature>
<organism evidence="4 5">
    <name type="scientific">Limnobacter humi</name>
    <dbReference type="NCBI Taxonomy" id="1778671"/>
    <lineage>
        <taxon>Bacteria</taxon>
        <taxon>Pseudomonadati</taxon>
        <taxon>Pseudomonadota</taxon>
        <taxon>Betaproteobacteria</taxon>
        <taxon>Burkholderiales</taxon>
        <taxon>Burkholderiaceae</taxon>
        <taxon>Limnobacter</taxon>
    </lineage>
</organism>
<dbReference type="NCBIfam" id="TIGR03505">
    <property type="entry name" value="FimV_core"/>
    <property type="match status" value="1"/>
</dbReference>
<comment type="caution">
    <text evidence="4">The sequence shown here is derived from an EMBL/GenBank/DDBJ whole genome shotgun (WGS) entry which is preliminary data.</text>
</comment>
<dbReference type="InterPro" id="IPR057840">
    <property type="entry name" value="FimV_N"/>
</dbReference>
<feature type="compositionally biased region" description="Low complexity" evidence="2">
    <location>
        <begin position="353"/>
        <end position="363"/>
    </location>
</feature>
<name>A0ABT1WEA8_9BURK</name>
<dbReference type="InterPro" id="IPR020011">
    <property type="entry name" value="FimV_C"/>
</dbReference>
<feature type="domain" description="FimV N-terminal" evidence="3">
    <location>
        <begin position="14"/>
        <end position="117"/>
    </location>
</feature>
<feature type="coiled-coil region" evidence="1">
    <location>
        <begin position="304"/>
        <end position="348"/>
    </location>
</feature>
<sequence length="701" mass="73525">MAGLLLSTGLQAAQLGKLEVLSSSTEPFVAQIQIESLRPEERSGLQAKLASPEAFKAARLVLDPKLSTLKFEVKDSGKTDGALIRITADSPLPAGFLDVLIELSWAGGRVAREYTFSVAEGKAPASKTPAIPEIRPPQTLPPVAAPAPKNAGTEPESAPAKPELQVADGGARVVKKGETLSEIAQSLTGSGVTLNQAMAAIYEANRDAFIGNSVHLVKEGAQLRIPNKAALRAKSPREALLVLANNDGRDVYSRYARQLGLLAVADQSTQATNSSVGKIESKAPVDAAAASKEDRLKIAPGGQARVADANAEELTAKNKALAEANERIALLEKNVSDLQKLIDMQKDQVAAKAPGQAQALATATEQPAEQPTDKTAETAETTKPAVEVPVQSAAVLPPETKKEEPPKAAPVPVATIEQPFNLIPWLLGGAGAVVAAVVGLLVWRSRIKPEPFVEREPDFENLIAEDAAQASPAVEDPPVGALEKVADDAFDLDELLASTEPVDATTAVPPVPDFKVAEAAEEPVQPMVIEESIPDLGQASAQAMAEPESLSSEVKLDFPEDQSAAISEPASSSILDDLDALSTGATAAQSEIEALRSNPIVVDETAINPDFLDDEPLNPAEAPVAELPKDLEAAMADLDLDVDQPKLDDATWQEVATKLDLAGAYVEIGDADGAKELLHEIIKKGDADQVKKAKALLDTLG</sequence>
<dbReference type="NCBIfam" id="TIGR03504">
    <property type="entry name" value="FimV_Cterm"/>
    <property type="match status" value="1"/>
</dbReference>
<dbReference type="InterPro" id="IPR036779">
    <property type="entry name" value="LysM_dom_sf"/>
</dbReference>
<gene>
    <name evidence="4" type="ORF">NQT62_05330</name>
</gene>
<keyword evidence="1" id="KW-0175">Coiled coil</keyword>
<dbReference type="Proteomes" id="UP001204142">
    <property type="component" value="Unassembled WGS sequence"/>
</dbReference>
<evidence type="ECO:0000313" key="5">
    <source>
        <dbReference type="Proteomes" id="UP001204142"/>
    </source>
</evidence>
<dbReference type="RefSeq" id="WP_256763624.1">
    <property type="nucleotide sequence ID" value="NZ_JANIGO010000002.1"/>
</dbReference>
<proteinExistence type="predicted"/>
<evidence type="ECO:0000259" key="3">
    <source>
        <dbReference type="Pfam" id="PF25800"/>
    </source>
</evidence>
<dbReference type="EMBL" id="JANIGO010000002">
    <property type="protein sequence ID" value="MCQ8895860.1"/>
    <property type="molecule type" value="Genomic_DNA"/>
</dbReference>
<feature type="compositionally biased region" description="Pro residues" evidence="2">
    <location>
        <begin position="134"/>
        <end position="145"/>
    </location>
</feature>
<keyword evidence="5" id="KW-1185">Reference proteome</keyword>
<dbReference type="InterPro" id="IPR018392">
    <property type="entry name" value="LysM"/>
</dbReference>